<dbReference type="GeneTree" id="ENSGT01150000287117"/>
<evidence type="ECO:0000313" key="1">
    <source>
        <dbReference type="Ensembl" id="ENSOMEP00000030566.1"/>
    </source>
</evidence>
<reference evidence="1" key="1">
    <citation type="submission" date="2025-08" db="UniProtKB">
        <authorList>
            <consortium name="Ensembl"/>
        </authorList>
    </citation>
    <scope>IDENTIFICATION</scope>
</reference>
<name>A0A3B3DKX8_ORYME</name>
<dbReference type="PANTHER" id="PTHR14731">
    <property type="entry name" value="BRAIN AND ACUTE LEUKEMIA CYTOPLASMIC PROTEIN"/>
    <property type="match status" value="1"/>
</dbReference>
<dbReference type="InterPro" id="IPR009728">
    <property type="entry name" value="BAALC"/>
</dbReference>
<dbReference type="OMA" id="ETESTWM"/>
<dbReference type="Proteomes" id="UP000261560">
    <property type="component" value="Unplaced"/>
</dbReference>
<dbReference type="PaxDb" id="30732-ENSOMEP00000030566"/>
<dbReference type="GO" id="GO:0005737">
    <property type="term" value="C:cytoplasm"/>
    <property type="evidence" value="ECO:0007669"/>
    <property type="project" value="InterPro"/>
</dbReference>
<evidence type="ECO:0008006" key="3">
    <source>
        <dbReference type="Google" id="ProtNLM"/>
    </source>
</evidence>
<proteinExistence type="predicted"/>
<keyword evidence="2" id="KW-1185">Reference proteome</keyword>
<dbReference type="PANTHER" id="PTHR14731:SF1">
    <property type="entry name" value="BAALC BINDER OF MAP3K1 AND KLF4 B"/>
    <property type="match status" value="1"/>
</dbReference>
<dbReference type="Ensembl" id="ENSOMET00000033154.1">
    <property type="protein sequence ID" value="ENSOMEP00000030566.1"/>
    <property type="gene ID" value="ENSOMEG00000014904.1"/>
</dbReference>
<dbReference type="AlphaFoldDB" id="A0A3B3DKX8"/>
<protein>
    <recommendedName>
        <fullName evidence="3">BAALC binder of MAP3K1 and KLF4 b</fullName>
    </recommendedName>
</protein>
<accession>A0A3B3DKX8</accession>
<dbReference type="Pfam" id="PF06989">
    <property type="entry name" value="BAALC_N"/>
    <property type="match status" value="1"/>
</dbReference>
<evidence type="ECO:0000313" key="2">
    <source>
        <dbReference type="Proteomes" id="UP000261560"/>
    </source>
</evidence>
<organism evidence="1 2">
    <name type="scientific">Oryzias melastigma</name>
    <name type="common">Marine medaka</name>
    <dbReference type="NCBI Taxonomy" id="30732"/>
    <lineage>
        <taxon>Eukaryota</taxon>
        <taxon>Metazoa</taxon>
        <taxon>Chordata</taxon>
        <taxon>Craniata</taxon>
        <taxon>Vertebrata</taxon>
        <taxon>Euteleostomi</taxon>
        <taxon>Actinopterygii</taxon>
        <taxon>Neopterygii</taxon>
        <taxon>Teleostei</taxon>
        <taxon>Neoteleostei</taxon>
        <taxon>Acanthomorphata</taxon>
        <taxon>Ovalentaria</taxon>
        <taxon>Atherinomorphae</taxon>
        <taxon>Beloniformes</taxon>
        <taxon>Adrianichthyidae</taxon>
        <taxon>Oryziinae</taxon>
        <taxon>Oryzias</taxon>
    </lineage>
</organism>
<reference evidence="1" key="2">
    <citation type="submission" date="2025-09" db="UniProtKB">
        <authorList>
            <consortium name="Ensembl"/>
        </authorList>
    </citation>
    <scope>IDENTIFICATION</scope>
</reference>
<sequence length="66" mass="7283">MGRGASRTDALEPDCLESWTKETESTWMTSTEINIPLSSIHSIPHVVYPEEGGPLGSESCFQCFVH</sequence>